<organism evidence="2 3">
    <name type="scientific">Crassostrea virginica</name>
    <name type="common">Eastern oyster</name>
    <dbReference type="NCBI Taxonomy" id="6565"/>
    <lineage>
        <taxon>Eukaryota</taxon>
        <taxon>Metazoa</taxon>
        <taxon>Spiralia</taxon>
        <taxon>Lophotrochozoa</taxon>
        <taxon>Mollusca</taxon>
        <taxon>Bivalvia</taxon>
        <taxon>Autobranchia</taxon>
        <taxon>Pteriomorphia</taxon>
        <taxon>Ostreida</taxon>
        <taxon>Ostreoidea</taxon>
        <taxon>Ostreidae</taxon>
        <taxon>Crassostrea</taxon>
    </lineage>
</organism>
<keyword evidence="2" id="KW-1185">Reference proteome</keyword>
<evidence type="ECO:0000256" key="1">
    <source>
        <dbReference type="SAM" id="MobiDB-lite"/>
    </source>
</evidence>
<accession>A0A8B8DFS8</accession>
<dbReference type="GeneID" id="111125884"/>
<dbReference type="KEGG" id="cvn:111125884"/>
<dbReference type="OrthoDB" id="127285at2759"/>
<dbReference type="Proteomes" id="UP000694844">
    <property type="component" value="Chromosome 3"/>
</dbReference>
<dbReference type="InterPro" id="IPR008833">
    <property type="entry name" value="Surf2"/>
</dbReference>
<evidence type="ECO:0000313" key="3">
    <source>
        <dbReference type="RefSeq" id="XP_022325806.1"/>
    </source>
</evidence>
<dbReference type="Pfam" id="PF05477">
    <property type="entry name" value="SURF2"/>
    <property type="match status" value="1"/>
</dbReference>
<feature type="compositionally biased region" description="Basic residues" evidence="1">
    <location>
        <begin position="220"/>
        <end position="231"/>
    </location>
</feature>
<proteinExistence type="predicted"/>
<dbReference type="PANTHER" id="PTHR34348">
    <property type="entry name" value="SURFEIT LOCUS PROTEIN 2"/>
    <property type="match status" value="1"/>
</dbReference>
<reference evidence="3" key="1">
    <citation type="submission" date="2025-08" db="UniProtKB">
        <authorList>
            <consortium name="RefSeq"/>
        </authorList>
    </citation>
    <scope>IDENTIFICATION</scope>
    <source>
        <tissue evidence="3">Whole sample</tissue>
    </source>
</reference>
<dbReference type="RefSeq" id="XP_022325806.1">
    <property type="nucleotide sequence ID" value="XM_022470098.1"/>
</dbReference>
<name>A0A8B8DFS8_CRAVI</name>
<dbReference type="PANTHER" id="PTHR34348:SF1">
    <property type="entry name" value="SURFEIT LOCUS PROTEIN 2"/>
    <property type="match status" value="1"/>
</dbReference>
<feature type="compositionally biased region" description="Acidic residues" evidence="1">
    <location>
        <begin position="145"/>
        <end position="158"/>
    </location>
</feature>
<dbReference type="AlphaFoldDB" id="A0A8B8DFS8"/>
<gene>
    <name evidence="3" type="primary">LOC111125884</name>
</gene>
<evidence type="ECO:0000313" key="2">
    <source>
        <dbReference type="Proteomes" id="UP000694844"/>
    </source>
</evidence>
<sequence length="231" mass="26882">MAAHKTPCGSLSKELKKLLKQYPNFEVMNDKPRVKCSLSGHEMPCQVEAIQNYVKGKKYQKLLAQNQFTCSYEKYKEHIVPSNKKGRQHQLFCLLTLRHINNNPDHIKRHVEGRRFKKALVRWEECQRTGTKFQPISGKRKNFDVEMEEESNEDEAGSDVDSLSDLYPADINPEENGEEEEEEEERASDFDLEEMEENQEESGPVKNHSQGTKRKQAEGKKKKKNVKKKKT</sequence>
<feature type="compositionally biased region" description="Acidic residues" evidence="1">
    <location>
        <begin position="172"/>
        <end position="200"/>
    </location>
</feature>
<feature type="region of interest" description="Disordered" evidence="1">
    <location>
        <begin position="134"/>
        <end position="231"/>
    </location>
</feature>
<protein>
    <submittedName>
        <fullName evidence="3">Surfeit locus protein 2-like isoform X1</fullName>
    </submittedName>
</protein>